<dbReference type="OrthoDB" id="9809781at2"/>
<comment type="caution">
    <text evidence="2">The sequence shown here is derived from an EMBL/GenBank/DDBJ whole genome shotgun (WGS) entry which is preliminary data.</text>
</comment>
<evidence type="ECO:0000313" key="2">
    <source>
        <dbReference type="EMBL" id="KRG18318.1"/>
    </source>
</evidence>
<dbReference type="EMBL" id="LKHV01000007">
    <property type="protein sequence ID" value="KRG18318.1"/>
    <property type="molecule type" value="Genomic_DNA"/>
</dbReference>
<dbReference type="InterPro" id="IPR018711">
    <property type="entry name" value="NAGPA"/>
</dbReference>
<protein>
    <submittedName>
        <fullName evidence="2">IQ calmodulin-binding motif protein</fullName>
    </submittedName>
    <submittedName>
        <fullName evidence="3">Phosphodiester glycosidase family protein</fullName>
    </submittedName>
</protein>
<dbReference type="Pfam" id="PF09992">
    <property type="entry name" value="NAGPA"/>
    <property type="match status" value="1"/>
</dbReference>
<evidence type="ECO:0000259" key="1">
    <source>
        <dbReference type="Pfam" id="PF09992"/>
    </source>
</evidence>
<organism evidence="2">
    <name type="scientific">Candidatus Berkiella cookevillensis</name>
    <dbReference type="NCBI Taxonomy" id="437022"/>
    <lineage>
        <taxon>Bacteria</taxon>
        <taxon>Pseudomonadati</taxon>
        <taxon>Pseudomonadota</taxon>
        <taxon>Gammaproteobacteria</taxon>
        <taxon>Candidatus Berkiellales</taxon>
        <taxon>Candidatus Berkiellaceae</taxon>
        <taxon>Candidatus Berkiella</taxon>
    </lineage>
</organism>
<dbReference type="Pfam" id="PF00612">
    <property type="entry name" value="IQ"/>
    <property type="match status" value="1"/>
</dbReference>
<accession>A0A0Q9YND7</accession>
<keyword evidence="3" id="KW-0326">Glycosidase</keyword>
<keyword evidence="4" id="KW-1185">Reference proteome</keyword>
<dbReference type="PANTHER" id="PTHR40446">
    <property type="entry name" value="N-ACETYLGLUCOSAMINE-1-PHOSPHODIESTER ALPHA-N-ACETYLGLUCOSAMINIDASE"/>
    <property type="match status" value="1"/>
</dbReference>
<evidence type="ECO:0000313" key="4">
    <source>
        <dbReference type="Proteomes" id="UP000051494"/>
    </source>
</evidence>
<reference evidence="3" key="2">
    <citation type="journal article" date="2016" name="Genome Announc.">
        <title>Draft Genome Sequences of Two Novel Amoeba-Resistant Intranuclear Bacteria, 'Candidatus Berkiella cookevillensis' and 'Candidatus Berkiella aquae'.</title>
        <authorList>
            <person name="Mehari Y.T."/>
            <person name="Arivett B.A."/>
            <person name="Farone A.L."/>
            <person name="Gunderson J.H."/>
            <person name="Farone M.B."/>
        </authorList>
    </citation>
    <scope>NUCLEOTIDE SEQUENCE</scope>
    <source>
        <strain evidence="3">CC99</strain>
    </source>
</reference>
<reference evidence="3" key="3">
    <citation type="submission" date="2021-06" db="EMBL/GenBank/DDBJ databases">
        <title>Genomic Description and Analysis of Intracellular Bacteria, Candidatus Berkiella cookevillensis and Candidatus Berkiella aquae.</title>
        <authorList>
            <person name="Kidane D.T."/>
            <person name="Mehari Y.T."/>
            <person name="Rice F.C."/>
            <person name="Arivett B.A."/>
            <person name="Farone A.L."/>
            <person name="Berk S.G."/>
            <person name="Farone M.B."/>
        </authorList>
    </citation>
    <scope>NUCLEOTIDE SEQUENCE</scope>
    <source>
        <strain evidence="3">CC99</strain>
    </source>
</reference>
<sequence length="427" mass="48366">MLDSLSSITKVQKTIRNYLAEKKILSATIEIQKIIRGYLLRKKIRIKTIGPGIVNTHIKMQRPSELLGEKFQPFDNMRSGFEIMLTSIDPSQAEVGLVTDQGTPDHLMKYLKQENATYGAMINGGFYAINGFYHLTHNVVIGLHRYEKNYLASKKTYYSLGKKYDNTSAFFQHTEDSVSEKFEGYEQHTEIESQLHLKTQLPSSVREEYGIIRINYDGIIDIQSLSSFQSAEAFDTYQKSAKYLLSSGPILVQNNQVVFTEDKLKDKRFQFDVVKKVFGTHPGSVPPGSFYHADQPNPRSAIGLTKKGQILMVTLKGDESPSTRAGMTLPQFAQLMKAFNVETALNLDGGYSACQGVYNKQTMFTPRFIRSRTNERVLPCSIVAKEKSSHAKNKKEEIEVPKAPREVKQITMITLKPKRLNFFASDL</sequence>
<proteinExistence type="predicted"/>
<reference evidence="2" key="1">
    <citation type="submission" date="2015-09" db="EMBL/GenBank/DDBJ databases">
        <title>Draft Genome Sequences of Two Novel Amoeba-resistant Intranuclear Bacteria, Candidatus Berkiella cookevillensis and Candidatus Berkiella aquae.</title>
        <authorList>
            <person name="Mehari Y.T."/>
            <person name="Arivett B.A."/>
            <person name="Farone A.L."/>
            <person name="Gunderson J.H."/>
            <person name="Farone M.B."/>
        </authorList>
    </citation>
    <scope>NUCLEOTIDE SEQUENCE [LARGE SCALE GENOMIC DNA]</scope>
    <source>
        <strain evidence="2">CC99</strain>
    </source>
</reference>
<keyword evidence="3" id="KW-0378">Hydrolase</keyword>
<dbReference type="STRING" id="437022.CC99x_01528"/>
<dbReference type="Proteomes" id="UP000051494">
    <property type="component" value="Unassembled WGS sequence"/>
</dbReference>
<gene>
    <name evidence="3" type="ORF">CC99x_004095</name>
    <name evidence="2" type="ORF">CC99x_01528</name>
</gene>
<dbReference type="GO" id="GO:0016798">
    <property type="term" value="F:hydrolase activity, acting on glycosyl bonds"/>
    <property type="evidence" value="ECO:0007669"/>
    <property type="project" value="UniProtKB-KW"/>
</dbReference>
<feature type="domain" description="Phosphodiester glycosidase" evidence="1">
    <location>
        <begin position="207"/>
        <end position="353"/>
    </location>
</feature>
<dbReference type="AlphaFoldDB" id="A0A0Q9YND7"/>
<dbReference type="InterPro" id="IPR000048">
    <property type="entry name" value="IQ_motif_EF-hand-BS"/>
</dbReference>
<evidence type="ECO:0000313" key="3">
    <source>
        <dbReference type="EMBL" id="MCS5708081.1"/>
    </source>
</evidence>
<dbReference type="EMBL" id="LKHV02000001">
    <property type="protein sequence ID" value="MCS5708081.1"/>
    <property type="molecule type" value="Genomic_DNA"/>
</dbReference>
<dbReference type="PANTHER" id="PTHR40446:SF2">
    <property type="entry name" value="N-ACETYLGLUCOSAMINE-1-PHOSPHODIESTER ALPHA-N-ACETYLGLUCOSAMINIDASE"/>
    <property type="match status" value="1"/>
</dbReference>
<dbReference type="PROSITE" id="PS50096">
    <property type="entry name" value="IQ"/>
    <property type="match status" value="1"/>
</dbReference>
<dbReference type="RefSeq" id="WP_057624622.1">
    <property type="nucleotide sequence ID" value="NZ_LKHV02000001.1"/>
</dbReference>
<name>A0A0Q9YND7_9GAMM</name>
<dbReference type="Gene3D" id="1.20.5.190">
    <property type="match status" value="1"/>
</dbReference>